<dbReference type="GO" id="GO:0005829">
    <property type="term" value="C:cytosol"/>
    <property type="evidence" value="ECO:0007669"/>
    <property type="project" value="TreeGrafter"/>
</dbReference>
<reference evidence="6 7" key="1">
    <citation type="submission" date="2011-09" db="EMBL/GenBank/DDBJ databases">
        <title>Complete sequence of chromosome of Thioflavicoccus mobilis 8321.</title>
        <authorList>
            <consortium name="US DOE Joint Genome Institute"/>
            <person name="Lucas S."/>
            <person name="Han J."/>
            <person name="Lapidus A."/>
            <person name="Cheng J.-F."/>
            <person name="Goodwin L."/>
            <person name="Pitluck S."/>
            <person name="Peters L."/>
            <person name="Ovchinnikova G."/>
            <person name="Lu M."/>
            <person name="Detter J.C."/>
            <person name="Han C."/>
            <person name="Tapia R."/>
            <person name="Land M."/>
            <person name="Hauser L."/>
            <person name="Kyrpides N."/>
            <person name="Ivanova N."/>
            <person name="Pagani I."/>
            <person name="Vogl K."/>
            <person name="Liu Z."/>
            <person name="Imhoff J."/>
            <person name="Thiel V."/>
            <person name="Frigaard N.-U."/>
            <person name="Bryant D."/>
            <person name="Woyke T."/>
        </authorList>
    </citation>
    <scope>NUCLEOTIDE SEQUENCE [LARGE SCALE GENOMIC DNA]</scope>
    <source>
        <strain evidence="6 7">8321</strain>
    </source>
</reference>
<gene>
    <name evidence="6" type="ORF">Thimo_2385</name>
</gene>
<dbReference type="KEGG" id="tmb:Thimo_2385"/>
<dbReference type="InterPro" id="IPR039255">
    <property type="entry name" value="YceD_bac"/>
</dbReference>
<comment type="similarity">
    <text evidence="2">Belongs to the DUF177 domain family.</text>
</comment>
<dbReference type="eggNOG" id="COG1399">
    <property type="taxonomic scope" value="Bacteria"/>
</dbReference>
<proteinExistence type="inferred from homology"/>
<keyword evidence="7" id="KW-1185">Reference proteome</keyword>
<evidence type="ECO:0000256" key="2">
    <source>
        <dbReference type="ARBA" id="ARBA00010740"/>
    </source>
</evidence>
<dbReference type="PANTHER" id="PTHR38099:SF1">
    <property type="entry name" value="LARGE RIBOSOMAL RNA SUBUNIT ACCUMULATION PROTEIN YCED"/>
    <property type="match status" value="1"/>
</dbReference>
<dbReference type="PATRIC" id="fig|765912.4.peg.2335"/>
<keyword evidence="4" id="KW-0690">Ribosome biogenesis</keyword>
<evidence type="ECO:0000256" key="1">
    <source>
        <dbReference type="ARBA" id="ARBA00002868"/>
    </source>
</evidence>
<evidence type="ECO:0000256" key="5">
    <source>
        <dbReference type="ARBA" id="ARBA00031841"/>
    </source>
</evidence>
<accession>L0GYT1</accession>
<dbReference type="AlphaFoldDB" id="L0GYT1"/>
<dbReference type="STRING" id="765912.Thimo_2385"/>
<dbReference type="Pfam" id="PF02620">
    <property type="entry name" value="YceD"/>
    <property type="match status" value="1"/>
</dbReference>
<dbReference type="EMBL" id="CP003051">
    <property type="protein sequence ID" value="AGA91121.1"/>
    <property type="molecule type" value="Genomic_DNA"/>
</dbReference>
<sequence>MFDTLPDRLDFWRAVSGGASFRGELALTELPRLCSLLERPHGVVRFELNFGRDAGGRGVVQGTLEAVLSLQCQRCLEAVEHPVSAKLAMAAVADLNEVDRLPEGFDPLLLEDRFVCPRDLIEDELLLALPLIPRHSSRACLDADLLSDGAVDGEAGGGPFAVLADWRQPHSH</sequence>
<evidence type="ECO:0000313" key="6">
    <source>
        <dbReference type="EMBL" id="AGA91121.1"/>
    </source>
</evidence>
<evidence type="ECO:0000256" key="3">
    <source>
        <dbReference type="ARBA" id="ARBA00015716"/>
    </source>
</evidence>
<name>L0GYT1_9GAMM</name>
<evidence type="ECO:0000256" key="4">
    <source>
        <dbReference type="ARBA" id="ARBA00022517"/>
    </source>
</evidence>
<dbReference type="OrthoDB" id="9786771at2"/>
<comment type="function">
    <text evidence="1">Plays a role in synthesis, processing and/or stability of 23S rRNA.</text>
</comment>
<dbReference type="HOGENOM" id="CLU_094127_2_0_6"/>
<dbReference type="GO" id="GO:0042254">
    <property type="term" value="P:ribosome biogenesis"/>
    <property type="evidence" value="ECO:0007669"/>
    <property type="project" value="UniProtKB-KW"/>
</dbReference>
<organism evidence="6 7">
    <name type="scientific">Thioflavicoccus mobilis 8321</name>
    <dbReference type="NCBI Taxonomy" id="765912"/>
    <lineage>
        <taxon>Bacteria</taxon>
        <taxon>Pseudomonadati</taxon>
        <taxon>Pseudomonadota</taxon>
        <taxon>Gammaproteobacteria</taxon>
        <taxon>Chromatiales</taxon>
        <taxon>Chromatiaceae</taxon>
        <taxon>Thioflavicoccus</taxon>
    </lineage>
</organism>
<dbReference type="PANTHER" id="PTHR38099">
    <property type="entry name" value="LARGE RIBOSOMAL RNA SUBUNIT ACCUMULATION PROTEIN YCED"/>
    <property type="match status" value="1"/>
</dbReference>
<evidence type="ECO:0000313" key="7">
    <source>
        <dbReference type="Proteomes" id="UP000010816"/>
    </source>
</evidence>
<dbReference type="Proteomes" id="UP000010816">
    <property type="component" value="Chromosome"/>
</dbReference>
<dbReference type="InterPro" id="IPR003772">
    <property type="entry name" value="YceD"/>
</dbReference>
<protein>
    <recommendedName>
        <fullName evidence="3">Large ribosomal RNA subunit accumulation protein YceD</fullName>
    </recommendedName>
    <alternativeName>
        <fullName evidence="5">23S rRNA accumulation protein YceD</fullName>
    </alternativeName>
</protein>
<dbReference type="RefSeq" id="WP_015281254.1">
    <property type="nucleotide sequence ID" value="NC_019940.1"/>
</dbReference>